<sequence>MLPLFSNQPKLLSLPSLYLQQRTKSSPLKQSLLVNTNHAPLHSTNTFLTIGYRNYKPISLSLNRASNQEPDIIIEESDKAGAVKPDKNFWAAVGLIVGTAVGPGMLGLPACTIKSGIVPSTLTIFISWVYVISSIILVAELTFATMEESNLEEVSFTGIASNTLGARFGTFVAIVYALLSFSLMIACVSGIGSLVSKQFPLLNPILASAIFPVFVGTLIAFFPFEATDQTNRLLCGLMLVSITTLVAFGISVGRNSLLTSLKFASWRPQSIVPAIPVTVLTLGFHVITPFICKIAGDTVYDARKAILIGGSVPLAMVLSWNAVILVLAGKGNAVNPSMSYDPINLILSVNSSALPAVQGFAFTALGTSLIGYAVSFPKQLRDTVLLVRRWFHTKNDEGLVGEMRNLHVMWAVLLVPVLIAGLSGTAFSKALDFAGVYANCFLFGVLPPLMAGIYRSRRKKRSAAYGEDILPGGNAYLLVLVAIAVVLGFWH</sequence>
<evidence type="ECO:0000256" key="4">
    <source>
        <dbReference type="ARBA" id="ARBA00022519"/>
    </source>
</evidence>
<feature type="transmembrane region" description="Helical" evidence="8">
    <location>
        <begin position="122"/>
        <end position="143"/>
    </location>
</feature>
<keyword evidence="4" id="KW-0997">Cell inner membrane</keyword>
<dbReference type="GO" id="GO:0005886">
    <property type="term" value="C:plasma membrane"/>
    <property type="evidence" value="ECO:0007669"/>
    <property type="project" value="UniProtKB-SubCell"/>
</dbReference>
<evidence type="ECO:0000313" key="10">
    <source>
        <dbReference type="Proteomes" id="UP000623129"/>
    </source>
</evidence>
<keyword evidence="2" id="KW-0813">Transport</keyword>
<evidence type="ECO:0000256" key="3">
    <source>
        <dbReference type="ARBA" id="ARBA00022475"/>
    </source>
</evidence>
<comment type="subcellular location">
    <subcellularLocation>
        <location evidence="1">Cell inner membrane</location>
        <topology evidence="1">Multi-pass membrane protein</topology>
    </subcellularLocation>
</comment>
<feature type="transmembrane region" description="Helical" evidence="8">
    <location>
        <begin position="304"/>
        <end position="328"/>
    </location>
</feature>
<keyword evidence="5 8" id="KW-0812">Transmembrane</keyword>
<accession>A0A833R7X3</accession>
<dbReference type="EMBL" id="SWLB01000009">
    <property type="protein sequence ID" value="KAF3334681.1"/>
    <property type="molecule type" value="Genomic_DNA"/>
</dbReference>
<reference evidence="9" key="1">
    <citation type="submission" date="2020-01" db="EMBL/GenBank/DDBJ databases">
        <title>Genome sequence of Kobresia littledalei, the first chromosome-level genome in the family Cyperaceae.</title>
        <authorList>
            <person name="Qu G."/>
        </authorList>
    </citation>
    <scope>NUCLEOTIDE SEQUENCE</scope>
    <source>
        <strain evidence="9">C.B.Clarke</strain>
        <tissue evidence="9">Leaf</tissue>
    </source>
</reference>
<proteinExistence type="predicted"/>
<organism evidence="9 10">
    <name type="scientific">Carex littledalei</name>
    <dbReference type="NCBI Taxonomy" id="544730"/>
    <lineage>
        <taxon>Eukaryota</taxon>
        <taxon>Viridiplantae</taxon>
        <taxon>Streptophyta</taxon>
        <taxon>Embryophyta</taxon>
        <taxon>Tracheophyta</taxon>
        <taxon>Spermatophyta</taxon>
        <taxon>Magnoliopsida</taxon>
        <taxon>Liliopsida</taxon>
        <taxon>Poales</taxon>
        <taxon>Cyperaceae</taxon>
        <taxon>Cyperoideae</taxon>
        <taxon>Cariceae</taxon>
        <taxon>Carex</taxon>
        <taxon>Carex subgen. Euthyceras</taxon>
    </lineage>
</organism>
<feature type="transmembrane region" description="Helical" evidence="8">
    <location>
        <begin position="353"/>
        <end position="374"/>
    </location>
</feature>
<feature type="transmembrane region" description="Helical" evidence="8">
    <location>
        <begin position="89"/>
        <end position="110"/>
    </location>
</feature>
<evidence type="ECO:0000256" key="7">
    <source>
        <dbReference type="ARBA" id="ARBA00023136"/>
    </source>
</evidence>
<evidence type="ECO:0000256" key="5">
    <source>
        <dbReference type="ARBA" id="ARBA00022692"/>
    </source>
</evidence>
<evidence type="ECO:0000256" key="2">
    <source>
        <dbReference type="ARBA" id="ARBA00022448"/>
    </source>
</evidence>
<feature type="transmembrane region" description="Helical" evidence="8">
    <location>
        <begin position="164"/>
        <end position="195"/>
    </location>
</feature>
<dbReference type="OrthoDB" id="438545at2759"/>
<keyword evidence="10" id="KW-1185">Reference proteome</keyword>
<keyword evidence="7 8" id="KW-0472">Membrane</keyword>
<evidence type="ECO:0000313" key="9">
    <source>
        <dbReference type="EMBL" id="KAF3334681.1"/>
    </source>
</evidence>
<keyword evidence="3" id="KW-1003">Cell membrane</keyword>
<evidence type="ECO:0000256" key="8">
    <source>
        <dbReference type="SAM" id="Phobius"/>
    </source>
</evidence>
<feature type="transmembrane region" description="Helical" evidence="8">
    <location>
        <begin position="271"/>
        <end position="292"/>
    </location>
</feature>
<evidence type="ECO:0000256" key="1">
    <source>
        <dbReference type="ARBA" id="ARBA00004429"/>
    </source>
</evidence>
<dbReference type="InterPro" id="IPR018227">
    <property type="entry name" value="Amino_acid_transport_2"/>
</dbReference>
<name>A0A833R7X3_9POAL</name>
<gene>
    <name evidence="9" type="ORF">FCM35_KLT21285</name>
</gene>
<dbReference type="Gene3D" id="1.20.1740.10">
    <property type="entry name" value="Amino acid/polyamine transporter I"/>
    <property type="match status" value="1"/>
</dbReference>
<feature type="transmembrane region" description="Helical" evidence="8">
    <location>
        <begin position="201"/>
        <end position="221"/>
    </location>
</feature>
<feature type="transmembrane region" description="Helical" evidence="8">
    <location>
        <begin position="408"/>
        <end position="427"/>
    </location>
</feature>
<dbReference type="AlphaFoldDB" id="A0A833R7X3"/>
<feature type="transmembrane region" description="Helical" evidence="8">
    <location>
        <begin position="433"/>
        <end position="454"/>
    </location>
</feature>
<comment type="caution">
    <text evidence="9">The sequence shown here is derived from an EMBL/GenBank/DDBJ whole genome shotgun (WGS) entry which is preliminary data.</text>
</comment>
<evidence type="ECO:0000256" key="6">
    <source>
        <dbReference type="ARBA" id="ARBA00022989"/>
    </source>
</evidence>
<dbReference type="PANTHER" id="PTHR47715">
    <property type="entry name" value="TRYPTOPHAN/TYROSINE PERMEASE"/>
    <property type="match status" value="1"/>
</dbReference>
<dbReference type="Proteomes" id="UP000623129">
    <property type="component" value="Unassembled WGS sequence"/>
</dbReference>
<dbReference type="GO" id="GO:0003333">
    <property type="term" value="P:amino acid transmembrane transport"/>
    <property type="evidence" value="ECO:0007669"/>
    <property type="project" value="InterPro"/>
</dbReference>
<dbReference type="PANTHER" id="PTHR47715:SF1">
    <property type="entry name" value="TRYPTOPHAN_TYROSINE PERMEASE"/>
    <property type="match status" value="1"/>
</dbReference>
<feature type="transmembrane region" description="Helical" evidence="8">
    <location>
        <begin position="474"/>
        <end position="490"/>
    </location>
</feature>
<keyword evidence="6 8" id="KW-1133">Transmembrane helix</keyword>
<protein>
    <submittedName>
        <fullName evidence="9">Tryptophan-specific transport protein</fullName>
    </submittedName>
</protein>
<dbReference type="Pfam" id="PF03222">
    <property type="entry name" value="Trp_Tyr_perm"/>
    <property type="match status" value="1"/>
</dbReference>
<feature type="transmembrane region" description="Helical" evidence="8">
    <location>
        <begin position="233"/>
        <end position="251"/>
    </location>
</feature>